<dbReference type="GO" id="GO:0016491">
    <property type="term" value="F:oxidoreductase activity"/>
    <property type="evidence" value="ECO:0007669"/>
    <property type="project" value="UniProtKB-KW"/>
</dbReference>
<dbReference type="InterPro" id="IPR044861">
    <property type="entry name" value="IPNS-like_FE2OG_OXY"/>
</dbReference>
<evidence type="ECO:0000256" key="1">
    <source>
        <dbReference type="ARBA" id="ARBA00008056"/>
    </source>
</evidence>
<dbReference type="SUPFAM" id="SSF51197">
    <property type="entry name" value="Clavaminate synthase-like"/>
    <property type="match status" value="1"/>
</dbReference>
<keyword evidence="2" id="KW-0560">Oxidoreductase</keyword>
<accession>A0A1V6R3B8</accession>
<dbReference type="AlphaFoldDB" id="A0A1V6R3B8"/>
<protein>
    <recommendedName>
        <fullName evidence="3">Fe2OG dioxygenase domain-containing protein</fullName>
    </recommendedName>
</protein>
<dbReference type="OrthoDB" id="288590at2759"/>
<keyword evidence="5" id="KW-1185">Reference proteome</keyword>
<proteinExistence type="inferred from homology"/>
<keyword evidence="2" id="KW-0479">Metal-binding</keyword>
<evidence type="ECO:0000259" key="3">
    <source>
        <dbReference type="PROSITE" id="PS51471"/>
    </source>
</evidence>
<sequence length="358" mass="39830">MGSHIMARNVPETVPFPDGYPIIELPQISLRKLLESDEDEIDKIWGICRSTGFFYLNLVDHPQGLKLWNDGVDACEVGQAILSKLPMEEKLAYKARDRLGVFDMGYKCPSVGPNGEPKFSEAFNVPLYEMAIDPASGFQLPSWLAPHRELFISLLQNGNNISDILLSVLERQLQVSKGDLMKFHRFTDPSNDFLRVLRYPGTPEGTQISQTNFPPHRDSVSIAMLFTWVGGLQILDPAFESKLQGEGANGSGSLEGWRWVKPIPGHVIVNLGDALSILTNGVLKSGFHRVITAPGAQQPLDKYSVLLGYRPALVTKMTPLVSSVIPPLTPKQQKDQVLTCEEWGAQRVHKVYTVLENR</sequence>
<dbReference type="InterPro" id="IPR005123">
    <property type="entry name" value="Oxoglu/Fe-dep_dioxygenase_dom"/>
</dbReference>
<evidence type="ECO:0000313" key="5">
    <source>
        <dbReference type="Proteomes" id="UP000191518"/>
    </source>
</evidence>
<dbReference type="Pfam" id="PF03171">
    <property type="entry name" value="2OG-FeII_Oxy"/>
    <property type="match status" value="1"/>
</dbReference>
<comment type="similarity">
    <text evidence="1 2">Belongs to the iron/ascorbate-dependent oxidoreductase family.</text>
</comment>
<keyword evidence="2" id="KW-0408">Iron</keyword>
<dbReference type="EMBL" id="MDYP01000099">
    <property type="protein sequence ID" value="OQD95988.1"/>
    <property type="molecule type" value="Genomic_DNA"/>
</dbReference>
<dbReference type="InterPro" id="IPR050231">
    <property type="entry name" value="Iron_ascorbate_oxido_reductase"/>
</dbReference>
<name>A0A1V6R3B8_9EURO</name>
<gene>
    <name evidence="4" type="ORF">PENVUL_c099G09370</name>
</gene>
<dbReference type="Gene3D" id="2.60.120.330">
    <property type="entry name" value="B-lactam Antibiotic, Isopenicillin N Synthase, Chain"/>
    <property type="match status" value="1"/>
</dbReference>
<comment type="caution">
    <text evidence="4">The sequence shown here is derived from an EMBL/GenBank/DDBJ whole genome shotgun (WGS) entry which is preliminary data.</text>
</comment>
<feature type="domain" description="Fe2OG dioxygenase" evidence="3">
    <location>
        <begin position="189"/>
        <end position="319"/>
    </location>
</feature>
<dbReference type="PROSITE" id="PS51471">
    <property type="entry name" value="FE2OG_OXY"/>
    <property type="match status" value="1"/>
</dbReference>
<dbReference type="InterPro" id="IPR027443">
    <property type="entry name" value="IPNS-like_sf"/>
</dbReference>
<dbReference type="GO" id="GO:0046872">
    <property type="term" value="F:metal ion binding"/>
    <property type="evidence" value="ECO:0007669"/>
    <property type="project" value="UniProtKB-KW"/>
</dbReference>
<reference evidence="5" key="1">
    <citation type="journal article" date="2017" name="Nat. Microbiol.">
        <title>Global analysis of biosynthetic gene clusters reveals vast potential of secondary metabolite production in Penicillium species.</title>
        <authorList>
            <person name="Nielsen J.C."/>
            <person name="Grijseels S."/>
            <person name="Prigent S."/>
            <person name="Ji B."/>
            <person name="Dainat J."/>
            <person name="Nielsen K.F."/>
            <person name="Frisvad J.C."/>
            <person name="Workman M."/>
            <person name="Nielsen J."/>
        </authorList>
    </citation>
    <scope>NUCLEOTIDE SEQUENCE [LARGE SCALE GENOMIC DNA]</scope>
    <source>
        <strain evidence="5">IBT 29486</strain>
    </source>
</reference>
<organism evidence="4 5">
    <name type="scientific">Penicillium vulpinum</name>
    <dbReference type="NCBI Taxonomy" id="29845"/>
    <lineage>
        <taxon>Eukaryota</taxon>
        <taxon>Fungi</taxon>
        <taxon>Dikarya</taxon>
        <taxon>Ascomycota</taxon>
        <taxon>Pezizomycotina</taxon>
        <taxon>Eurotiomycetes</taxon>
        <taxon>Eurotiomycetidae</taxon>
        <taxon>Eurotiales</taxon>
        <taxon>Aspergillaceae</taxon>
        <taxon>Penicillium</taxon>
    </lineage>
</organism>
<dbReference type="PANTHER" id="PTHR47990">
    <property type="entry name" value="2-OXOGLUTARATE (2OG) AND FE(II)-DEPENDENT OXYGENASE SUPERFAMILY PROTEIN-RELATED"/>
    <property type="match status" value="1"/>
</dbReference>
<dbReference type="Proteomes" id="UP000191518">
    <property type="component" value="Unassembled WGS sequence"/>
</dbReference>
<evidence type="ECO:0000313" key="4">
    <source>
        <dbReference type="EMBL" id="OQD95988.1"/>
    </source>
</evidence>
<evidence type="ECO:0000256" key="2">
    <source>
        <dbReference type="RuleBase" id="RU003682"/>
    </source>
</evidence>
<dbReference type="STRING" id="29845.A0A1V6R3B8"/>